<feature type="domain" description="F5/8 type C" evidence="2">
    <location>
        <begin position="239"/>
        <end position="410"/>
    </location>
</feature>
<gene>
    <name evidence="3" type="ORF">H7C19_10895</name>
</gene>
<dbReference type="InterPro" id="IPR000421">
    <property type="entry name" value="FA58C"/>
</dbReference>
<accession>A0A7X0RPL7</accession>
<protein>
    <submittedName>
        <fullName evidence="3">Discoidin domain-containing protein</fullName>
    </submittedName>
</protein>
<evidence type="ECO:0000256" key="1">
    <source>
        <dbReference type="SAM" id="MobiDB-lite"/>
    </source>
</evidence>
<feature type="region of interest" description="Disordered" evidence="1">
    <location>
        <begin position="246"/>
        <end position="265"/>
    </location>
</feature>
<name>A0A7X0RPL7_9BACL</name>
<evidence type="ECO:0000259" key="2">
    <source>
        <dbReference type="PROSITE" id="PS50022"/>
    </source>
</evidence>
<dbReference type="PROSITE" id="PS50022">
    <property type="entry name" value="FA58C_3"/>
    <property type="match status" value="2"/>
</dbReference>
<proteinExistence type="predicted"/>
<dbReference type="AlphaFoldDB" id="A0A7X0RPL7"/>
<dbReference type="InterPro" id="IPR025442">
    <property type="entry name" value="DUF4185"/>
</dbReference>
<feature type="domain" description="F5/8 type C" evidence="2">
    <location>
        <begin position="45"/>
        <end position="221"/>
    </location>
</feature>
<dbReference type="Pfam" id="PF13810">
    <property type="entry name" value="DUF4185"/>
    <property type="match status" value="1"/>
</dbReference>
<evidence type="ECO:0000313" key="3">
    <source>
        <dbReference type="EMBL" id="MBB6671196.1"/>
    </source>
</evidence>
<dbReference type="RefSeq" id="WP_185142681.1">
    <property type="nucleotide sequence ID" value="NZ_JACJVP010000018.1"/>
</dbReference>
<dbReference type="Proteomes" id="UP000547209">
    <property type="component" value="Unassembled WGS sequence"/>
</dbReference>
<keyword evidence="4" id="KW-1185">Reference proteome</keyword>
<dbReference type="Pfam" id="PF00754">
    <property type="entry name" value="F5_F8_type_C"/>
    <property type="match status" value="1"/>
</dbReference>
<organism evidence="3 4">
    <name type="scientific">Cohnella nanjingensis</name>
    <dbReference type="NCBI Taxonomy" id="1387779"/>
    <lineage>
        <taxon>Bacteria</taxon>
        <taxon>Bacillati</taxon>
        <taxon>Bacillota</taxon>
        <taxon>Bacilli</taxon>
        <taxon>Bacillales</taxon>
        <taxon>Paenibacillaceae</taxon>
        <taxon>Cohnella</taxon>
    </lineage>
</organism>
<dbReference type="Gene3D" id="2.60.120.260">
    <property type="entry name" value="Galactose-binding domain-like"/>
    <property type="match status" value="2"/>
</dbReference>
<evidence type="ECO:0000313" key="4">
    <source>
        <dbReference type="Proteomes" id="UP000547209"/>
    </source>
</evidence>
<dbReference type="InterPro" id="IPR008979">
    <property type="entry name" value="Galactose-bd-like_sf"/>
</dbReference>
<sequence length="795" mass="83931">MIRRMRYVLAGAAAVVVLAAASWWAVGPLGKGSKAKAAEAVGYGSFIPVAAVDGKAMDKCAANRAADQSGMSGAEAKSHTHGNRGGTMWCVRTEAGEAAALTFDLGRVEPLGEMWIWNYNEQDNNSPGAGLLDRGLKDVAVSLSADGDIWEEWRGDGYPYRLAKADGSDRLGPTNLDDGRHSPIRFGGVPARYVKLTAAEAPGNGNWAAAEGGADARVFGLAEARFYRYAREVVYGGLIDPVGASDAGGEAEASHPENAVNGYGLSGASGKNAAHGNDPRTMWLLRAGPSGEASITVDLGGTYPLGEMRIWNYNGKDEAGSPLGARGLRDVGISYSIDGETWSELKGKGYPYRFAQADGSDRLAATNLDGGHEAVDFGGVPARYVKLVPQGGAGQGNWGAEEAGRALYGLSALRFVAGAGVAAEPAPEWTGLFSRYEGWTGADGIFSVPLGDASDQPGSAGADTKTLFLFSDTYAGQVQPVSRARESGAIVNNSVGLLAGALPDPAAIRFEWVPKSADLSLFSPHTEQAKALPGSWYWLQDGIAKDGQLHLFPLLMVKDPAQPPGFQFAIRGVTHISVPLKDGVPDYAAQKQSDTPLYRKLPDGGELVFGAGILDNTKEAGAPQPDGYIYTYGYKAEPTGDKRLLVARALPAALGDPSQWRFWDGRTWSERIEDAAPLAEGVSPELSVTPMKAGRWQGKYLLVCERNSTGGVVAYAVGDSPAGPFGPMTALYHTPELGQGQDIVTYNAKAHPHLSGEGELLVTYNVNSTSLAENASNADIYHPRWIRIREIGPAS</sequence>
<dbReference type="EMBL" id="JACJVP010000018">
    <property type="protein sequence ID" value="MBB6671196.1"/>
    <property type="molecule type" value="Genomic_DNA"/>
</dbReference>
<comment type="caution">
    <text evidence="3">The sequence shown here is derived from an EMBL/GenBank/DDBJ whole genome shotgun (WGS) entry which is preliminary data.</text>
</comment>
<dbReference type="SUPFAM" id="SSF49785">
    <property type="entry name" value="Galactose-binding domain-like"/>
    <property type="match status" value="2"/>
</dbReference>
<reference evidence="3 4" key="1">
    <citation type="submission" date="2020-08" db="EMBL/GenBank/DDBJ databases">
        <title>Cohnella phylogeny.</title>
        <authorList>
            <person name="Dunlap C."/>
        </authorList>
    </citation>
    <scope>NUCLEOTIDE SEQUENCE [LARGE SCALE GENOMIC DNA]</scope>
    <source>
        <strain evidence="3 4">DSM 28246</strain>
    </source>
</reference>